<dbReference type="RefSeq" id="WP_176942994.1">
    <property type="nucleotide sequence ID" value="NZ_JABZEC010000005.1"/>
</dbReference>
<dbReference type="PANTHER" id="PTHR37309:SF1">
    <property type="entry name" value="SLR0284 PROTEIN"/>
    <property type="match status" value="1"/>
</dbReference>
<dbReference type="Proteomes" id="UP000563523">
    <property type="component" value="Unassembled WGS sequence"/>
</dbReference>
<keyword evidence="1" id="KW-1133">Transmembrane helix</keyword>
<feature type="transmembrane region" description="Helical" evidence="1">
    <location>
        <begin position="80"/>
        <end position="107"/>
    </location>
</feature>
<keyword evidence="1" id="KW-0812">Transmembrane</keyword>
<dbReference type="EMBL" id="JABZEC010000005">
    <property type="protein sequence ID" value="NVY96840.1"/>
    <property type="molecule type" value="Genomic_DNA"/>
</dbReference>
<keyword evidence="3" id="KW-1185">Reference proteome</keyword>
<gene>
    <name evidence="2" type="ORF">HU830_06680</name>
</gene>
<sequence length="115" mass="12906">MKIIYQTVINTLLFMAIARVAPSIFFLSNFSTALIAGFILVLLNLTIKPILHIISFPITLITFGLFSIVVNALTLEIVAWLIPGFVFTSFGAAMLMSIIMSIANWFVGYHVFRRY</sequence>
<organism evidence="2 3">
    <name type="scientific">Bombilactobacillus apium</name>
    <dbReference type="NCBI Taxonomy" id="2675299"/>
    <lineage>
        <taxon>Bacteria</taxon>
        <taxon>Bacillati</taxon>
        <taxon>Bacillota</taxon>
        <taxon>Bacilli</taxon>
        <taxon>Lactobacillales</taxon>
        <taxon>Lactobacillaceae</taxon>
        <taxon>Bombilactobacillus</taxon>
    </lineage>
</organism>
<proteinExistence type="predicted"/>
<comment type="caution">
    <text evidence="2">The sequence shown here is derived from an EMBL/GenBank/DDBJ whole genome shotgun (WGS) entry which is preliminary data.</text>
</comment>
<dbReference type="AlphaFoldDB" id="A0A850R3A3"/>
<feature type="transmembrane region" description="Helical" evidence="1">
    <location>
        <begin position="50"/>
        <end position="74"/>
    </location>
</feature>
<evidence type="ECO:0000313" key="3">
    <source>
        <dbReference type="Proteomes" id="UP000563523"/>
    </source>
</evidence>
<dbReference type="InterPro" id="IPR007165">
    <property type="entry name" value="Phage_holin_4_2"/>
</dbReference>
<feature type="transmembrane region" description="Helical" evidence="1">
    <location>
        <begin position="20"/>
        <end position="43"/>
    </location>
</feature>
<evidence type="ECO:0000256" key="1">
    <source>
        <dbReference type="SAM" id="Phobius"/>
    </source>
</evidence>
<keyword evidence="1" id="KW-0472">Membrane</keyword>
<dbReference type="Pfam" id="PF04020">
    <property type="entry name" value="Phage_holin_4_2"/>
    <property type="match status" value="1"/>
</dbReference>
<reference evidence="2 3" key="1">
    <citation type="submission" date="2020-06" db="EMBL/GenBank/DDBJ databases">
        <authorList>
            <person name="Kang J."/>
        </authorList>
    </citation>
    <scope>NUCLEOTIDE SEQUENCE [LARGE SCALE GENOMIC DNA]</scope>
    <source>
        <strain evidence="2 3">DCY120</strain>
    </source>
</reference>
<name>A0A850R3A3_9LACO</name>
<protein>
    <submittedName>
        <fullName evidence="2">Phage holin family protein</fullName>
    </submittedName>
</protein>
<dbReference type="PANTHER" id="PTHR37309">
    <property type="entry name" value="SLR0284 PROTEIN"/>
    <property type="match status" value="1"/>
</dbReference>
<accession>A0A850R3A3</accession>
<evidence type="ECO:0000313" key="2">
    <source>
        <dbReference type="EMBL" id="NVY96840.1"/>
    </source>
</evidence>